<dbReference type="Proteomes" id="UP000715781">
    <property type="component" value="Unassembled WGS sequence"/>
</dbReference>
<accession>A0A951PUQ8</accession>
<dbReference type="Gene3D" id="3.30.565.10">
    <property type="entry name" value="Histidine kinase-like ATPase, C-terminal domain"/>
    <property type="match status" value="1"/>
</dbReference>
<evidence type="ECO:0000313" key="12">
    <source>
        <dbReference type="EMBL" id="MBW4560634.1"/>
    </source>
</evidence>
<dbReference type="InterPro" id="IPR000700">
    <property type="entry name" value="PAS-assoc_C"/>
</dbReference>
<dbReference type="SMART" id="SM00387">
    <property type="entry name" value="HATPase_c"/>
    <property type="match status" value="1"/>
</dbReference>
<dbReference type="PROSITE" id="PS50112">
    <property type="entry name" value="PAS"/>
    <property type="match status" value="1"/>
</dbReference>
<dbReference type="Pfam" id="PF01590">
    <property type="entry name" value="GAF"/>
    <property type="match status" value="1"/>
</dbReference>
<dbReference type="SMART" id="SM00065">
    <property type="entry name" value="GAF"/>
    <property type="match status" value="1"/>
</dbReference>
<dbReference type="CDD" id="cd00130">
    <property type="entry name" value="PAS"/>
    <property type="match status" value="2"/>
</dbReference>
<keyword evidence="3" id="KW-0808">Transferase</keyword>
<dbReference type="InterPro" id="IPR035965">
    <property type="entry name" value="PAS-like_dom_sf"/>
</dbReference>
<dbReference type="PROSITE" id="PS50109">
    <property type="entry name" value="HIS_KIN"/>
    <property type="match status" value="1"/>
</dbReference>
<evidence type="ECO:0000256" key="6">
    <source>
        <dbReference type="ARBA" id="ARBA00022840"/>
    </source>
</evidence>
<dbReference type="InterPro" id="IPR000014">
    <property type="entry name" value="PAS"/>
</dbReference>
<dbReference type="InterPro" id="IPR013767">
    <property type="entry name" value="PAS_fold"/>
</dbReference>
<evidence type="ECO:0000256" key="4">
    <source>
        <dbReference type="ARBA" id="ARBA00022741"/>
    </source>
</evidence>
<dbReference type="InterPro" id="IPR036890">
    <property type="entry name" value="HATPase_C_sf"/>
</dbReference>
<sequence>MLLPETEKQRLEILNQYAILDSPTEEVLRAILAAIPIPLLISRLSDGLILYSNQELLQTFRLSSNDLFKQKTLDFYHEPSERQKLLRAFAQDGSLHNYEIQLKRADGTTFWASISLQILTFNGESAILTVFYDITARKNNEANLQKQNEFLQNIFENIPLMIALIDEQGKLQWVNQEWERILGWDFQYFQTRDVLEALYPNPNDRQYAINFIQSAKRIWGDFKTQVRDGSFIDTSWTNVHLANGQIIGIGQNITDRKQTEQALKTQIEREQLMRRVAQRIHQSLNLQDILNATVQEVRDLLEVDRVIIFRFASDMSGRIVAESVDSKWTISLGADIVDTCFQTGAGKDYYQGHKRAIANIYEAGLTDCHLRLLEQFDVKANLVVPILVEINGENRGSCLWGLLIAHQCSGPREWEEHHLDLLDQLSVPIAIAIQQSSILQQAQTELAQRQIAEVKLRSALAEKEVLLKEIHHRVKNNLQIVSGLLQLQSHTLNDLETIKVLRESQNRIESISLIHKNLYTSPNIGKLDVADYINNLVTSLLISYQIVPGRISLETNIDSVYLNVDQAIACGLIINELISNALKHAFTNRQTGSISITLKNLVNNIEMIIQDNGTGLPKDLDWRNIGSLGLSLVYDLVTEQLEGNITLENNHGTVFKIKFPQLTLQQ</sequence>
<dbReference type="InterPro" id="IPR003018">
    <property type="entry name" value="GAF"/>
</dbReference>
<feature type="domain" description="PAS" evidence="10">
    <location>
        <begin position="147"/>
        <end position="201"/>
    </location>
</feature>
<reference evidence="12" key="2">
    <citation type="journal article" date="2022" name="Microbiol. Resour. Announc.">
        <title>Metagenome Sequencing to Explore Phylogenomics of Terrestrial Cyanobacteria.</title>
        <authorList>
            <person name="Ward R.D."/>
            <person name="Stajich J.E."/>
            <person name="Johansen J.R."/>
            <person name="Huntemann M."/>
            <person name="Clum A."/>
            <person name="Foster B."/>
            <person name="Foster B."/>
            <person name="Roux S."/>
            <person name="Palaniappan K."/>
            <person name="Varghese N."/>
            <person name="Mukherjee S."/>
            <person name="Reddy T.B.K."/>
            <person name="Daum C."/>
            <person name="Copeland A."/>
            <person name="Chen I.A."/>
            <person name="Ivanova N.N."/>
            <person name="Kyrpides N.C."/>
            <person name="Shapiro N."/>
            <person name="Eloe-Fadrosh E.A."/>
            <person name="Pietrasiak N."/>
        </authorList>
    </citation>
    <scope>NUCLEOTIDE SEQUENCE</scope>
    <source>
        <strain evidence="12">JT2-VF2</strain>
    </source>
</reference>
<comment type="similarity">
    <text evidence="1">In the N-terminal section; belongs to the phytochrome family.</text>
</comment>
<dbReference type="InterPro" id="IPR011495">
    <property type="entry name" value="Sig_transdc_His_kin_sub2_dim/P"/>
</dbReference>
<dbReference type="PANTHER" id="PTHR43065">
    <property type="entry name" value="SENSOR HISTIDINE KINASE"/>
    <property type="match status" value="1"/>
</dbReference>
<organism evidence="12 13">
    <name type="scientific">Mojavia pulchra JT2-VF2</name>
    <dbReference type="NCBI Taxonomy" id="287848"/>
    <lineage>
        <taxon>Bacteria</taxon>
        <taxon>Bacillati</taxon>
        <taxon>Cyanobacteriota</taxon>
        <taxon>Cyanophyceae</taxon>
        <taxon>Nostocales</taxon>
        <taxon>Nostocaceae</taxon>
    </lineage>
</organism>
<dbReference type="Pfam" id="PF00989">
    <property type="entry name" value="PAS"/>
    <property type="match status" value="1"/>
</dbReference>
<evidence type="ECO:0000259" key="10">
    <source>
        <dbReference type="PROSITE" id="PS50112"/>
    </source>
</evidence>
<keyword evidence="2" id="KW-0597">Phosphoprotein</keyword>
<keyword evidence="7" id="KW-0902">Two-component regulatory system</keyword>
<evidence type="ECO:0000313" key="13">
    <source>
        <dbReference type="Proteomes" id="UP000715781"/>
    </source>
</evidence>
<dbReference type="InterPro" id="IPR029016">
    <property type="entry name" value="GAF-like_dom_sf"/>
</dbReference>
<gene>
    <name evidence="12" type="ORF">KME32_05650</name>
</gene>
<feature type="domain" description="Phytochrome chromophore attachment site" evidence="8">
    <location>
        <begin position="285"/>
        <end position="428"/>
    </location>
</feature>
<dbReference type="SUPFAM" id="SSF55781">
    <property type="entry name" value="GAF domain-like"/>
    <property type="match status" value="1"/>
</dbReference>
<dbReference type="GO" id="GO:0016301">
    <property type="term" value="F:kinase activity"/>
    <property type="evidence" value="ECO:0007669"/>
    <property type="project" value="UniProtKB-KW"/>
</dbReference>
<dbReference type="Gene3D" id="3.30.450.20">
    <property type="entry name" value="PAS domain"/>
    <property type="match status" value="3"/>
</dbReference>
<dbReference type="NCBIfam" id="TIGR00229">
    <property type="entry name" value="sensory_box"/>
    <property type="match status" value="2"/>
</dbReference>
<dbReference type="SMART" id="SM00091">
    <property type="entry name" value="PAS"/>
    <property type="match status" value="2"/>
</dbReference>
<evidence type="ECO:0000256" key="3">
    <source>
        <dbReference type="ARBA" id="ARBA00022679"/>
    </source>
</evidence>
<dbReference type="SUPFAM" id="SSF55785">
    <property type="entry name" value="PYP-like sensor domain (PAS domain)"/>
    <property type="match status" value="2"/>
</dbReference>
<reference evidence="12" key="1">
    <citation type="submission" date="2021-05" db="EMBL/GenBank/DDBJ databases">
        <authorList>
            <person name="Pietrasiak N."/>
            <person name="Ward R."/>
            <person name="Stajich J.E."/>
            <person name="Kurbessoian T."/>
        </authorList>
    </citation>
    <scope>NUCLEOTIDE SEQUENCE</scope>
    <source>
        <strain evidence="12">JT2-VF2</strain>
    </source>
</reference>
<comment type="caution">
    <text evidence="12">The sequence shown here is derived from an EMBL/GenBank/DDBJ whole genome shotgun (WGS) entry which is preliminary data.</text>
</comment>
<evidence type="ECO:0000256" key="7">
    <source>
        <dbReference type="ARBA" id="ARBA00023012"/>
    </source>
</evidence>
<dbReference type="Gene3D" id="3.30.450.40">
    <property type="match status" value="1"/>
</dbReference>
<evidence type="ECO:0000259" key="9">
    <source>
        <dbReference type="PROSITE" id="PS50109"/>
    </source>
</evidence>
<dbReference type="Pfam" id="PF02518">
    <property type="entry name" value="HATPase_c"/>
    <property type="match status" value="1"/>
</dbReference>
<dbReference type="InterPro" id="IPR003594">
    <property type="entry name" value="HATPase_dom"/>
</dbReference>
<dbReference type="PROSITE" id="PS50046">
    <property type="entry name" value="PHYTOCHROME_2"/>
    <property type="match status" value="1"/>
</dbReference>
<keyword evidence="4" id="KW-0547">Nucleotide-binding</keyword>
<dbReference type="EMBL" id="JAHHHN010000002">
    <property type="protein sequence ID" value="MBW4560634.1"/>
    <property type="molecule type" value="Genomic_DNA"/>
</dbReference>
<evidence type="ECO:0000256" key="5">
    <source>
        <dbReference type="ARBA" id="ARBA00022777"/>
    </source>
</evidence>
<feature type="domain" description="Histidine kinase" evidence="9">
    <location>
        <begin position="469"/>
        <end position="663"/>
    </location>
</feature>
<evidence type="ECO:0000259" key="8">
    <source>
        <dbReference type="PROSITE" id="PS50046"/>
    </source>
</evidence>
<keyword evidence="5" id="KW-0418">Kinase</keyword>
<evidence type="ECO:0000256" key="2">
    <source>
        <dbReference type="ARBA" id="ARBA00022553"/>
    </source>
</evidence>
<protein>
    <submittedName>
        <fullName evidence="12">PAS domain S-box protein</fullName>
    </submittedName>
</protein>
<dbReference type="Pfam" id="PF07568">
    <property type="entry name" value="HisKA_2"/>
    <property type="match status" value="1"/>
</dbReference>
<evidence type="ECO:0000259" key="11">
    <source>
        <dbReference type="PROSITE" id="PS50113"/>
    </source>
</evidence>
<feature type="domain" description="PAC" evidence="11">
    <location>
        <begin position="96"/>
        <end position="146"/>
    </location>
</feature>
<dbReference type="PANTHER" id="PTHR43065:SF23">
    <property type="entry name" value="SENSOR HISTIDINE KINASE PDTAS"/>
    <property type="match status" value="1"/>
</dbReference>
<dbReference type="InterPro" id="IPR005467">
    <property type="entry name" value="His_kinase_dom"/>
</dbReference>
<evidence type="ECO:0000256" key="1">
    <source>
        <dbReference type="ARBA" id="ARBA00006402"/>
    </source>
</evidence>
<proteinExistence type="inferred from homology"/>
<name>A0A951PUQ8_9NOST</name>
<dbReference type="PROSITE" id="PS50113">
    <property type="entry name" value="PAC"/>
    <property type="match status" value="1"/>
</dbReference>
<dbReference type="InterPro" id="IPR016132">
    <property type="entry name" value="Phyto_chromo_attachment"/>
</dbReference>
<dbReference type="Pfam" id="PF13188">
    <property type="entry name" value="PAS_8"/>
    <property type="match status" value="1"/>
</dbReference>
<keyword evidence="6" id="KW-0067">ATP-binding</keyword>
<dbReference type="SUPFAM" id="SSF55874">
    <property type="entry name" value="ATPase domain of HSP90 chaperone/DNA topoisomerase II/histidine kinase"/>
    <property type="match status" value="1"/>
</dbReference>
<dbReference type="AlphaFoldDB" id="A0A951PUQ8"/>